<gene>
    <name evidence="2" type="ordered locus">Tola_1119</name>
</gene>
<keyword evidence="1" id="KW-1133">Transmembrane helix</keyword>
<reference evidence="3" key="1">
    <citation type="submission" date="2009-05" db="EMBL/GenBank/DDBJ databases">
        <title>Complete sequence of Tolumonas auensis DSM 9187.</title>
        <authorList>
            <consortium name="US DOE Joint Genome Institute"/>
            <person name="Lucas S."/>
            <person name="Copeland A."/>
            <person name="Lapidus A."/>
            <person name="Glavina del Rio T."/>
            <person name="Tice H."/>
            <person name="Bruce D."/>
            <person name="Goodwin L."/>
            <person name="Pitluck S."/>
            <person name="Chertkov O."/>
            <person name="Brettin T."/>
            <person name="Detter J.C."/>
            <person name="Han C."/>
            <person name="Larimer F."/>
            <person name="Land M."/>
            <person name="Hauser L."/>
            <person name="Kyrpides N."/>
            <person name="Mikhailova N."/>
            <person name="Spring S."/>
            <person name="Beller H."/>
        </authorList>
    </citation>
    <scope>NUCLEOTIDE SEQUENCE [LARGE SCALE GENOMIC DNA]</scope>
    <source>
        <strain evidence="3">DSM 9187 / TA4</strain>
    </source>
</reference>
<dbReference type="Pfam" id="PF20398">
    <property type="entry name" value="DUF6691"/>
    <property type="match status" value="1"/>
</dbReference>
<dbReference type="EMBL" id="CP001616">
    <property type="protein sequence ID" value="ACQ92745.1"/>
    <property type="molecule type" value="Genomic_DNA"/>
</dbReference>
<evidence type="ECO:0000313" key="2">
    <source>
        <dbReference type="EMBL" id="ACQ92745.1"/>
    </source>
</evidence>
<organism evidence="2 3">
    <name type="scientific">Tolumonas auensis (strain DSM 9187 / NBRC 110442 / TA 4)</name>
    <dbReference type="NCBI Taxonomy" id="595494"/>
    <lineage>
        <taxon>Bacteria</taxon>
        <taxon>Pseudomonadati</taxon>
        <taxon>Pseudomonadota</taxon>
        <taxon>Gammaproteobacteria</taxon>
        <taxon>Aeromonadales</taxon>
        <taxon>Aeromonadaceae</taxon>
        <taxon>Tolumonas</taxon>
    </lineage>
</organism>
<keyword evidence="3" id="KW-1185">Reference proteome</keyword>
<accession>C4LDE9</accession>
<dbReference type="InterPro" id="IPR046513">
    <property type="entry name" value="DUF6691"/>
</dbReference>
<feature type="transmembrane region" description="Helical" evidence="1">
    <location>
        <begin position="104"/>
        <end position="128"/>
    </location>
</feature>
<sequence>MIALVAGVLFGFGLAFSGMMQPEKVIGFLDITGNWDASLMLVMGGALAIFTPGYHFLVKGRSKAINGDAIQLPGKKSLDSELIIGALLFGAGWGLAGICPGPAIAMAPIVGWPAVGFIAAMSAGMWLAGCWMQKKSAASQTVKLATTQE</sequence>
<evidence type="ECO:0000313" key="3">
    <source>
        <dbReference type="Proteomes" id="UP000009073"/>
    </source>
</evidence>
<keyword evidence="1" id="KW-0812">Transmembrane</keyword>
<keyword evidence="1" id="KW-0472">Membrane</keyword>
<dbReference type="STRING" id="595494.Tola_1119"/>
<dbReference type="KEGG" id="tau:Tola_1119"/>
<dbReference type="HOGENOM" id="CLU_037802_2_1_6"/>
<name>C4LDE9_TOLAT</name>
<reference evidence="2 3" key="2">
    <citation type="journal article" date="2011" name="Stand. Genomic Sci.">
        <title>Complete genome sequence of Tolumonas auensis type strain (TA 4).</title>
        <authorList>
            <person name="Chertkov O."/>
            <person name="Copeland A."/>
            <person name="Lucas S."/>
            <person name="Lapidus A."/>
            <person name="Berry K.W."/>
            <person name="Detter J.C."/>
            <person name="Del Rio T.G."/>
            <person name="Hammon N."/>
            <person name="Dalin E."/>
            <person name="Tice H."/>
            <person name="Pitluck S."/>
            <person name="Richardson P."/>
            <person name="Bruce D."/>
            <person name="Goodwin L."/>
            <person name="Han C."/>
            <person name="Tapia R."/>
            <person name="Saunders E."/>
            <person name="Schmutz J."/>
            <person name="Brettin T."/>
            <person name="Larimer F."/>
            <person name="Land M."/>
            <person name="Hauser L."/>
            <person name="Spring S."/>
            <person name="Rohde M."/>
            <person name="Kyrpides N.C."/>
            <person name="Ivanova N."/>
            <person name="Goker M."/>
            <person name="Beller H.R."/>
            <person name="Klenk H.P."/>
            <person name="Woyke T."/>
        </authorList>
    </citation>
    <scope>NUCLEOTIDE SEQUENCE [LARGE SCALE GENOMIC DNA]</scope>
    <source>
        <strain evidence="3">DSM 9187 / TA4</strain>
    </source>
</reference>
<dbReference type="eggNOG" id="COG2391">
    <property type="taxonomic scope" value="Bacteria"/>
</dbReference>
<dbReference type="RefSeq" id="WP_012729344.1">
    <property type="nucleotide sequence ID" value="NC_012691.1"/>
</dbReference>
<protein>
    <recommendedName>
        <fullName evidence="4">YeeE/YedE family protein</fullName>
    </recommendedName>
</protein>
<evidence type="ECO:0000256" key="1">
    <source>
        <dbReference type="SAM" id="Phobius"/>
    </source>
</evidence>
<feature type="transmembrane region" description="Helical" evidence="1">
    <location>
        <begin position="78"/>
        <end position="98"/>
    </location>
</feature>
<proteinExistence type="predicted"/>
<dbReference type="AlphaFoldDB" id="C4LDE9"/>
<dbReference type="Proteomes" id="UP000009073">
    <property type="component" value="Chromosome"/>
</dbReference>
<feature type="transmembrane region" description="Helical" evidence="1">
    <location>
        <begin position="37"/>
        <end position="57"/>
    </location>
</feature>
<evidence type="ECO:0008006" key="4">
    <source>
        <dbReference type="Google" id="ProtNLM"/>
    </source>
</evidence>